<feature type="region of interest" description="Disordered" evidence="1">
    <location>
        <begin position="86"/>
        <end position="120"/>
    </location>
</feature>
<evidence type="ECO:0000313" key="3">
    <source>
        <dbReference type="Proteomes" id="UP000767238"/>
    </source>
</evidence>
<dbReference type="EMBL" id="JAHFYH010000001">
    <property type="protein sequence ID" value="KAH0237866.1"/>
    <property type="molecule type" value="Genomic_DNA"/>
</dbReference>
<feature type="compositionally biased region" description="Low complexity" evidence="1">
    <location>
        <begin position="86"/>
        <end position="112"/>
    </location>
</feature>
<comment type="caution">
    <text evidence="2">The sequence shown here is derived from an EMBL/GenBank/DDBJ whole genome shotgun (WGS) entry which is preliminary data.</text>
</comment>
<accession>A0A9P8GQY3</accession>
<proteinExistence type="predicted"/>
<protein>
    <submittedName>
        <fullName evidence="2">Uncharacterized protein</fullName>
    </submittedName>
</protein>
<feature type="non-terminal residue" evidence="2">
    <location>
        <position position="138"/>
    </location>
</feature>
<name>A0A9P8GQY3_AURME</name>
<reference evidence="2" key="2">
    <citation type="submission" date="2021-08" db="EMBL/GenBank/DDBJ databases">
        <authorList>
            <person name="Gostincar C."/>
            <person name="Sun X."/>
            <person name="Song Z."/>
            <person name="Gunde-Cimerman N."/>
        </authorList>
    </citation>
    <scope>NUCLEOTIDE SEQUENCE</scope>
    <source>
        <strain evidence="2">EXF-8016</strain>
    </source>
</reference>
<dbReference type="Proteomes" id="UP000767238">
    <property type="component" value="Unassembled WGS sequence"/>
</dbReference>
<reference evidence="2" key="1">
    <citation type="journal article" date="2021" name="J Fungi (Basel)">
        <title>Virulence traits and population genomics of the black yeast Aureobasidium melanogenum.</title>
        <authorList>
            <person name="Cernosa A."/>
            <person name="Sun X."/>
            <person name="Gostincar C."/>
            <person name="Fang C."/>
            <person name="Gunde-Cimerman N."/>
            <person name="Song Z."/>
        </authorList>
    </citation>
    <scope>NUCLEOTIDE SEQUENCE</scope>
    <source>
        <strain evidence="2">EXF-8016</strain>
    </source>
</reference>
<organism evidence="2 3">
    <name type="scientific">Aureobasidium melanogenum</name>
    <name type="common">Aureobasidium pullulans var. melanogenum</name>
    <dbReference type="NCBI Taxonomy" id="46634"/>
    <lineage>
        <taxon>Eukaryota</taxon>
        <taxon>Fungi</taxon>
        <taxon>Dikarya</taxon>
        <taxon>Ascomycota</taxon>
        <taxon>Pezizomycotina</taxon>
        <taxon>Dothideomycetes</taxon>
        <taxon>Dothideomycetidae</taxon>
        <taxon>Dothideales</taxon>
        <taxon>Saccotheciaceae</taxon>
        <taxon>Aureobasidium</taxon>
    </lineage>
</organism>
<gene>
    <name evidence="2" type="ORF">KCV03_g131</name>
</gene>
<dbReference type="AlphaFoldDB" id="A0A9P8GQY3"/>
<sequence>MSSSESSLSASTGFSIGLGAVAREEPTSRNLSPNSGLAASLASACAFRCAFSSAKISSLDLFAPATGGGGAISPFLTTFSRSTRATSFSSNFSNSSSKSSSFAGSDPPSTSSPFLTRSSNLRSRPLTRCVAPTSPPVI</sequence>
<evidence type="ECO:0000313" key="2">
    <source>
        <dbReference type="EMBL" id="KAH0237866.1"/>
    </source>
</evidence>
<evidence type="ECO:0000256" key="1">
    <source>
        <dbReference type="SAM" id="MobiDB-lite"/>
    </source>
</evidence>